<dbReference type="GO" id="GO:0005509">
    <property type="term" value="F:calcium ion binding"/>
    <property type="evidence" value="ECO:0007669"/>
    <property type="project" value="InterPro"/>
</dbReference>
<sequence length="167" mass="18756">MPVGIRKAPVKAIETRMFFPRENSLGICKSKRLKTTNLRGSFGFEERELCVSLQAPQPPSTNSLTQPKALFNVPCLQPSPSTFLCKLRLRLRLQPAASISSYGRIGSQQFLRNGNVWVLRQQILTLGEKCSIHDYSKMMNSVDADGDGNVNFKEFKKMMTKGRAFAL</sequence>
<dbReference type="PROSITE" id="PS50222">
    <property type="entry name" value="EF_HAND_2"/>
    <property type="match status" value="1"/>
</dbReference>
<dbReference type="Gene3D" id="1.10.238.10">
    <property type="entry name" value="EF-hand"/>
    <property type="match status" value="1"/>
</dbReference>
<comment type="caution">
    <text evidence="3">The sequence shown here is derived from an EMBL/GenBank/DDBJ whole genome shotgun (WGS) entry which is preliminary data.</text>
</comment>
<dbReference type="InterPro" id="IPR018247">
    <property type="entry name" value="EF_Hand_1_Ca_BS"/>
</dbReference>
<dbReference type="EMBL" id="JAMYWD010000011">
    <property type="protein sequence ID" value="KAJ4954632.1"/>
    <property type="molecule type" value="Genomic_DNA"/>
</dbReference>
<evidence type="ECO:0000313" key="3">
    <source>
        <dbReference type="EMBL" id="KAJ4954632.1"/>
    </source>
</evidence>
<accession>A0A9Q0JX07</accession>
<dbReference type="SUPFAM" id="SSF47473">
    <property type="entry name" value="EF-hand"/>
    <property type="match status" value="1"/>
</dbReference>
<dbReference type="CDD" id="cd00051">
    <property type="entry name" value="EFh"/>
    <property type="match status" value="1"/>
</dbReference>
<dbReference type="AlphaFoldDB" id="A0A9Q0JX07"/>
<dbReference type="PROSITE" id="PS00018">
    <property type="entry name" value="EF_HAND_1"/>
    <property type="match status" value="1"/>
</dbReference>
<dbReference type="InterPro" id="IPR011992">
    <property type="entry name" value="EF-hand-dom_pair"/>
</dbReference>
<keyword evidence="1" id="KW-0106">Calcium</keyword>
<proteinExistence type="predicted"/>
<dbReference type="Proteomes" id="UP001141806">
    <property type="component" value="Unassembled WGS sequence"/>
</dbReference>
<dbReference type="SMART" id="SM00054">
    <property type="entry name" value="EFh"/>
    <property type="match status" value="1"/>
</dbReference>
<dbReference type="InterPro" id="IPR002048">
    <property type="entry name" value="EF_hand_dom"/>
</dbReference>
<dbReference type="OrthoDB" id="26525at2759"/>
<evidence type="ECO:0000256" key="1">
    <source>
        <dbReference type="ARBA" id="ARBA00022837"/>
    </source>
</evidence>
<evidence type="ECO:0000259" key="2">
    <source>
        <dbReference type="PROSITE" id="PS50222"/>
    </source>
</evidence>
<name>A0A9Q0JX07_9MAGN</name>
<organism evidence="3 4">
    <name type="scientific">Protea cynaroides</name>
    <dbReference type="NCBI Taxonomy" id="273540"/>
    <lineage>
        <taxon>Eukaryota</taxon>
        <taxon>Viridiplantae</taxon>
        <taxon>Streptophyta</taxon>
        <taxon>Embryophyta</taxon>
        <taxon>Tracheophyta</taxon>
        <taxon>Spermatophyta</taxon>
        <taxon>Magnoliopsida</taxon>
        <taxon>Proteales</taxon>
        <taxon>Proteaceae</taxon>
        <taxon>Protea</taxon>
    </lineage>
</organism>
<protein>
    <recommendedName>
        <fullName evidence="2">EF-hand domain-containing protein</fullName>
    </recommendedName>
</protein>
<keyword evidence="4" id="KW-1185">Reference proteome</keyword>
<feature type="domain" description="EF-hand" evidence="2">
    <location>
        <begin position="130"/>
        <end position="165"/>
    </location>
</feature>
<gene>
    <name evidence="3" type="ORF">NE237_011415</name>
</gene>
<reference evidence="3" key="1">
    <citation type="journal article" date="2023" name="Plant J.">
        <title>The genome of the king protea, Protea cynaroides.</title>
        <authorList>
            <person name="Chang J."/>
            <person name="Duong T.A."/>
            <person name="Schoeman C."/>
            <person name="Ma X."/>
            <person name="Roodt D."/>
            <person name="Barker N."/>
            <person name="Li Z."/>
            <person name="Van de Peer Y."/>
            <person name="Mizrachi E."/>
        </authorList>
    </citation>
    <scope>NUCLEOTIDE SEQUENCE</scope>
    <source>
        <tissue evidence="3">Young leaves</tissue>
    </source>
</reference>
<dbReference type="Pfam" id="PF00036">
    <property type="entry name" value="EF-hand_1"/>
    <property type="match status" value="1"/>
</dbReference>
<evidence type="ECO:0000313" key="4">
    <source>
        <dbReference type="Proteomes" id="UP001141806"/>
    </source>
</evidence>